<name>A0A2P1P924_9RICK</name>
<sequence length="255" mass="29920">MQRGLLNRKKKQKYLRLKDFLIYCLLNIIRNLKMLKNFYLIISVLIASFCLAEKDDKHIFSDIYKNDTWCGGSGSGSVPKNAMPYLELLQKFFNDKRFNTIVDLGCGDWQLMERIIIPRKKSYMGYDVVQEVIDANNKRFAKPNVQFITINSLQEIEHVRADLLIVKDVLAHWPNSRVQYFLTKILPNYKYALITHDVTDDFGKEDMKNSDIKLGSHRPIDITLEPFNLKNTTVVLKYNSLGYDKISFFYENPIW</sequence>
<dbReference type="Proteomes" id="UP000241762">
    <property type="component" value="Chromosome"/>
</dbReference>
<evidence type="ECO:0008006" key="3">
    <source>
        <dbReference type="Google" id="ProtNLM"/>
    </source>
</evidence>
<dbReference type="EMBL" id="CP027845">
    <property type="protein sequence ID" value="AVP87770.1"/>
    <property type="molecule type" value="Genomic_DNA"/>
</dbReference>
<gene>
    <name evidence="1" type="ORF">phytr_8380</name>
</gene>
<dbReference type="AlphaFoldDB" id="A0A2P1P924"/>
<organism evidence="1 2">
    <name type="scientific">Candidatus Phycorickettsia trachydisci</name>
    <dbReference type="NCBI Taxonomy" id="2115978"/>
    <lineage>
        <taxon>Bacteria</taxon>
        <taxon>Pseudomonadati</taxon>
        <taxon>Pseudomonadota</taxon>
        <taxon>Alphaproteobacteria</taxon>
        <taxon>Rickettsiales</taxon>
        <taxon>Rickettsiaceae</taxon>
        <taxon>Candidatus Phycorickettsia</taxon>
    </lineage>
</organism>
<keyword evidence="2" id="KW-1185">Reference proteome</keyword>
<dbReference type="KEGG" id="ptc:phytr_8380"/>
<evidence type="ECO:0000313" key="1">
    <source>
        <dbReference type="EMBL" id="AVP87770.1"/>
    </source>
</evidence>
<evidence type="ECO:0000313" key="2">
    <source>
        <dbReference type="Proteomes" id="UP000241762"/>
    </source>
</evidence>
<dbReference type="Gene3D" id="3.40.50.150">
    <property type="entry name" value="Vaccinia Virus protein VP39"/>
    <property type="match status" value="1"/>
</dbReference>
<dbReference type="InterPro" id="IPR029063">
    <property type="entry name" value="SAM-dependent_MTases_sf"/>
</dbReference>
<protein>
    <recommendedName>
        <fullName evidence="3">Methyltransferase domain-containing protein</fullName>
    </recommendedName>
</protein>
<proteinExistence type="predicted"/>
<reference evidence="1 2" key="1">
    <citation type="submission" date="2018-03" db="EMBL/GenBank/DDBJ databases">
        <title>A gene transfer event suggests a long-term partnership between eustigmatophyte algae and a novel lineage of endosymbiotic bacteria.</title>
        <authorList>
            <person name="Yurchenko T."/>
            <person name="Sevcikova T."/>
            <person name="Pribyl P."/>
            <person name="El Karkouri K."/>
            <person name="Klimes V."/>
            <person name="Amaral R."/>
            <person name="Zbrankova V."/>
            <person name="Kim E."/>
            <person name="Raoult D."/>
            <person name="Santos L.M.A."/>
            <person name="Elias M."/>
        </authorList>
    </citation>
    <scope>NUCLEOTIDE SEQUENCE [LARGE SCALE GENOMIC DNA]</scope>
    <source>
        <strain evidence="1">CCALA 838</strain>
    </source>
</reference>
<dbReference type="SUPFAM" id="SSF53335">
    <property type="entry name" value="S-adenosyl-L-methionine-dependent methyltransferases"/>
    <property type="match status" value="1"/>
</dbReference>
<accession>A0A2P1P924</accession>